<dbReference type="RefSeq" id="WP_135281860.1">
    <property type="nucleotide sequence ID" value="NZ_SRIO01000008.1"/>
</dbReference>
<dbReference type="EMBL" id="SRIO01000008">
    <property type="protein sequence ID" value="TFZ82614.1"/>
    <property type="molecule type" value="Genomic_DNA"/>
</dbReference>
<dbReference type="InterPro" id="IPR014710">
    <property type="entry name" value="RmlC-like_jellyroll"/>
</dbReference>
<comment type="caution">
    <text evidence="2">The sequence shown here is derived from an EMBL/GenBank/DDBJ whole genome shotgun (WGS) entry which is preliminary data.</text>
</comment>
<sequence>MNLNADFSKRVLVHAADLPWVPSPTAGVDRRMLDRIGDEVARATSIVRYAPNSAFPAHTHGGGEEFLVLEGVFEDESGAFPAGSYVRNPPQSRHTPGSTPGCTIFVKLWQFDPDDRAFVRLDTASVPYQPVSGTPGVWSKTLFEGGTETVRMQRWAPNTPVRWSDIAGGAEVLVLAGDFEESGERFNRLSWLRLPTGATLDAIAGPDGAEVWVKTGHLSAASLMPPQRGNGA</sequence>
<evidence type="ECO:0000259" key="1">
    <source>
        <dbReference type="Pfam" id="PF12973"/>
    </source>
</evidence>
<feature type="domain" description="ChrR-like cupin" evidence="1">
    <location>
        <begin position="9"/>
        <end position="111"/>
    </location>
</feature>
<gene>
    <name evidence="2" type="ORF">E4680_07875</name>
</gene>
<evidence type="ECO:0000313" key="2">
    <source>
        <dbReference type="EMBL" id="TFZ82614.1"/>
    </source>
</evidence>
<reference evidence="2 3" key="1">
    <citation type="journal article" date="2019" name="ISME J.">
        <title>Candidatus Macondimonas diazotrophica, a novel gammaproteobacterial genus dominating crude-oil-contaminated coastal sediments.</title>
        <authorList>
            <person name="Karthikeyan S."/>
            <person name="Konstantinidis K."/>
        </authorList>
    </citation>
    <scope>NUCLEOTIDE SEQUENCE [LARGE SCALE GENOMIC DNA]</scope>
    <source>
        <strain evidence="2 3">KTK01</strain>
    </source>
</reference>
<feature type="domain" description="ChrR-like cupin" evidence="1">
    <location>
        <begin position="120"/>
        <end position="218"/>
    </location>
</feature>
<protein>
    <submittedName>
        <fullName evidence="2">Cupin</fullName>
    </submittedName>
</protein>
<dbReference type="Gene3D" id="2.60.120.10">
    <property type="entry name" value="Jelly Rolls"/>
    <property type="match status" value="1"/>
</dbReference>
<dbReference type="Pfam" id="PF12973">
    <property type="entry name" value="Cupin_7"/>
    <property type="match status" value="2"/>
</dbReference>
<organism evidence="2 3">
    <name type="scientific">Candidatus Macondimonas diazotrophica</name>
    <dbReference type="NCBI Taxonomy" id="2305248"/>
    <lineage>
        <taxon>Bacteria</taxon>
        <taxon>Pseudomonadati</taxon>
        <taxon>Pseudomonadota</taxon>
        <taxon>Gammaproteobacteria</taxon>
        <taxon>Chromatiales</taxon>
        <taxon>Ectothiorhodospiraceae</taxon>
        <taxon>Candidatus Macondimonas</taxon>
    </lineage>
</organism>
<name>A0A4Z0FAX6_9GAMM</name>
<evidence type="ECO:0000313" key="3">
    <source>
        <dbReference type="Proteomes" id="UP000297890"/>
    </source>
</evidence>
<dbReference type="CDD" id="cd20303">
    <property type="entry name" value="cupin_ChrR_1"/>
    <property type="match status" value="1"/>
</dbReference>
<accession>A0A4Z0FAX6</accession>
<keyword evidence="3" id="KW-1185">Reference proteome</keyword>
<dbReference type="SUPFAM" id="SSF51182">
    <property type="entry name" value="RmlC-like cupins"/>
    <property type="match status" value="2"/>
</dbReference>
<dbReference type="InterPro" id="IPR025979">
    <property type="entry name" value="ChrR-like_cupin_dom"/>
</dbReference>
<dbReference type="OrthoDB" id="9801227at2"/>
<dbReference type="Proteomes" id="UP000297890">
    <property type="component" value="Unassembled WGS sequence"/>
</dbReference>
<dbReference type="AlphaFoldDB" id="A0A4Z0FAX6"/>
<proteinExistence type="predicted"/>
<dbReference type="InterPro" id="IPR011051">
    <property type="entry name" value="RmlC_Cupin_sf"/>
</dbReference>